<evidence type="ECO:0000256" key="2">
    <source>
        <dbReference type="ARBA" id="ARBA00022643"/>
    </source>
</evidence>
<dbReference type="Pfam" id="PF00890">
    <property type="entry name" value="FAD_binding_2"/>
    <property type="match status" value="1"/>
</dbReference>
<dbReference type="SUPFAM" id="SSF51905">
    <property type="entry name" value="FAD/NAD(P)-binding domain"/>
    <property type="match status" value="1"/>
</dbReference>
<dbReference type="RefSeq" id="WP_091829235.1">
    <property type="nucleotide sequence ID" value="NZ_FNZK01000002.1"/>
</dbReference>
<dbReference type="GO" id="GO:0004368">
    <property type="term" value="F:glycerol-3-phosphate dehydrogenase (quinone) activity"/>
    <property type="evidence" value="ECO:0007669"/>
    <property type="project" value="InterPro"/>
</dbReference>
<evidence type="ECO:0000256" key="1">
    <source>
        <dbReference type="ARBA" id="ARBA00022630"/>
    </source>
</evidence>
<dbReference type="InterPro" id="IPR009158">
    <property type="entry name" value="G3P_DH_GlpB_su"/>
</dbReference>
<name>A0A1H6VPJ6_9FIRM</name>
<dbReference type="STRING" id="84035.SAMN05660742_102312"/>
<dbReference type="InterPro" id="IPR003953">
    <property type="entry name" value="FAD-dep_OxRdtase_2_FAD-bd"/>
</dbReference>
<dbReference type="InterPro" id="IPR036188">
    <property type="entry name" value="FAD/NAD-bd_sf"/>
</dbReference>
<feature type="domain" description="FAD-dependent oxidoreductase 2 FAD-binding" evidence="4">
    <location>
        <begin position="5"/>
        <end position="407"/>
    </location>
</feature>
<keyword evidence="1" id="KW-0285">Flavoprotein</keyword>
<evidence type="ECO:0000313" key="6">
    <source>
        <dbReference type="Proteomes" id="UP000199662"/>
    </source>
</evidence>
<dbReference type="EMBL" id="FNZK01000002">
    <property type="protein sequence ID" value="SEJ02570.1"/>
    <property type="molecule type" value="Genomic_DNA"/>
</dbReference>
<dbReference type="AlphaFoldDB" id="A0A1H6VPJ6"/>
<sequence>MKKNDVLVIGGGFSGLLAAIAVAKKGKAVTLLRFGLGTFEIGGGLVDLMAYPNDNRPCRTPAEGIQQLSPEHPYTKLGLPLIKKAVEFFLNLTKEAGYEYEGSTTQALHWVPTAVGTMKPTGLYSKTFTGEILKNAKTIYLVDFKGLKDYYAKMTEQNLKKHWGEDKDYKIVTVDPHMEEAIGGRDIMTMDIARWIDTKEGLEECTKQLKAVIKPGAAIVLPQVLGTRPDYTPYTFLKTELQCDITETLCIPPSMSGMRLSKMLHDCARKYGVKIIEQAKATGSVIRDGRCEAVLVNGVGKEHTYYADHFILATGGFYGSGLYAPSAKKGTEPIFNLPVNLSAGEETWANLDLFSDKKQPFAQVGIAVDPEMRPIDKKGQCILKNVFVTGRNLSGYDFSFEKSGNGVALVSAYQAAASVLEVK</sequence>
<dbReference type="GO" id="GO:0009331">
    <property type="term" value="C:glycerol-3-phosphate dehydrogenase (FAD) complex"/>
    <property type="evidence" value="ECO:0007669"/>
    <property type="project" value="InterPro"/>
</dbReference>
<evidence type="ECO:0000313" key="5">
    <source>
        <dbReference type="EMBL" id="SEJ02570.1"/>
    </source>
</evidence>
<keyword evidence="2" id="KW-0288">FMN</keyword>
<organism evidence="5 6">
    <name type="scientific">Propionispira arboris</name>
    <dbReference type="NCBI Taxonomy" id="84035"/>
    <lineage>
        <taxon>Bacteria</taxon>
        <taxon>Bacillati</taxon>
        <taxon>Bacillota</taxon>
        <taxon>Negativicutes</taxon>
        <taxon>Selenomonadales</taxon>
        <taxon>Selenomonadaceae</taxon>
        <taxon>Propionispira</taxon>
    </lineage>
</organism>
<dbReference type="PIRSF" id="PIRSF000141">
    <property type="entry name" value="Anaerobic_G3P_dh"/>
    <property type="match status" value="1"/>
</dbReference>
<reference evidence="5 6" key="1">
    <citation type="submission" date="2016-10" db="EMBL/GenBank/DDBJ databases">
        <authorList>
            <person name="de Groot N.N."/>
        </authorList>
    </citation>
    <scope>NUCLEOTIDE SEQUENCE [LARGE SCALE GENOMIC DNA]</scope>
    <source>
        <strain evidence="5 6">DSM 2179</strain>
    </source>
</reference>
<accession>A0A1H6VPJ6</accession>
<evidence type="ECO:0000259" key="4">
    <source>
        <dbReference type="Pfam" id="PF00890"/>
    </source>
</evidence>
<proteinExistence type="predicted"/>
<keyword evidence="3" id="KW-0560">Oxidoreductase</keyword>
<evidence type="ECO:0000256" key="3">
    <source>
        <dbReference type="ARBA" id="ARBA00023002"/>
    </source>
</evidence>
<protein>
    <submittedName>
        <fullName evidence="5">Glycerol-3-phosphate dehydrogenase subunit B</fullName>
    </submittedName>
</protein>
<gene>
    <name evidence="5" type="ORF">SAMN05660742_102312</name>
</gene>
<dbReference type="Gene3D" id="3.50.50.60">
    <property type="entry name" value="FAD/NAD(P)-binding domain"/>
    <property type="match status" value="2"/>
</dbReference>
<dbReference type="NCBIfam" id="TIGR03378">
    <property type="entry name" value="glycerol3P_GlpB"/>
    <property type="match status" value="1"/>
</dbReference>
<dbReference type="Proteomes" id="UP000199662">
    <property type="component" value="Unassembled WGS sequence"/>
</dbReference>
<keyword evidence="6" id="KW-1185">Reference proteome</keyword>